<dbReference type="OrthoDB" id="1101576at2759"/>
<organism evidence="1 2">
    <name type="scientific">Chelydra serpentina</name>
    <name type="common">Snapping turtle</name>
    <name type="synonym">Testudo serpentina</name>
    <dbReference type="NCBI Taxonomy" id="8475"/>
    <lineage>
        <taxon>Eukaryota</taxon>
        <taxon>Metazoa</taxon>
        <taxon>Chordata</taxon>
        <taxon>Craniata</taxon>
        <taxon>Vertebrata</taxon>
        <taxon>Euteleostomi</taxon>
        <taxon>Archelosauria</taxon>
        <taxon>Testudinata</taxon>
        <taxon>Testudines</taxon>
        <taxon>Cryptodira</taxon>
        <taxon>Durocryptodira</taxon>
        <taxon>Americhelydia</taxon>
        <taxon>Chelydroidea</taxon>
        <taxon>Chelydridae</taxon>
        <taxon>Chelydra</taxon>
    </lineage>
</organism>
<comment type="caution">
    <text evidence="1">The sequence shown here is derived from an EMBL/GenBank/DDBJ whole genome shotgun (WGS) entry which is preliminary data.</text>
</comment>
<keyword evidence="2" id="KW-1185">Reference proteome</keyword>
<protein>
    <submittedName>
        <fullName evidence="1">GTF2I repeat domain containing 2</fullName>
    </submittedName>
</protein>
<reference evidence="1 2" key="1">
    <citation type="journal article" date="2020" name="G3 (Bethesda)">
        <title>Draft Genome of the Common Snapping Turtle, Chelydra serpentina, a Model for Phenotypic Plasticity in Reptiles.</title>
        <authorList>
            <person name="Das D."/>
            <person name="Singh S.K."/>
            <person name="Bierstedt J."/>
            <person name="Erickson A."/>
            <person name="Galli G.L.J."/>
            <person name="Crossley D.A. 2nd"/>
            <person name="Rhen T."/>
        </authorList>
    </citation>
    <scope>NUCLEOTIDE SEQUENCE [LARGE SCALE GENOMIC DNA]</scope>
    <source>
        <strain evidence="1">KW</strain>
    </source>
</reference>
<gene>
    <name evidence="1" type="ORF">G0U57_021529</name>
</gene>
<dbReference type="EMBL" id="JAHGAV010000097">
    <property type="protein sequence ID" value="KAG6932383.1"/>
    <property type="molecule type" value="Genomic_DNA"/>
</dbReference>
<dbReference type="Proteomes" id="UP000765507">
    <property type="component" value="Unassembled WGS sequence"/>
</dbReference>
<sequence length="73" mass="8006">MLQASEVVCPDKWEAFANISLPGNKIAERINELAENLYSQLQDKEMDLAAFSTAIDESTDVNDASQLAVFIDG</sequence>
<evidence type="ECO:0000313" key="2">
    <source>
        <dbReference type="Proteomes" id="UP000765507"/>
    </source>
</evidence>
<evidence type="ECO:0000313" key="1">
    <source>
        <dbReference type="EMBL" id="KAG6932383.1"/>
    </source>
</evidence>
<dbReference type="AlphaFoldDB" id="A0A8T1SUW2"/>
<dbReference type="PANTHER" id="PTHR45913">
    <property type="entry name" value="EPM2A-INTERACTING PROTEIN 1"/>
    <property type="match status" value="1"/>
</dbReference>
<proteinExistence type="predicted"/>
<dbReference type="PANTHER" id="PTHR45913:SF11">
    <property type="entry name" value="EPM2A-INTERACTING PROTEIN 1"/>
    <property type="match status" value="1"/>
</dbReference>
<feature type="non-terminal residue" evidence="1">
    <location>
        <position position="73"/>
    </location>
</feature>
<accession>A0A8T1SUW2</accession>
<name>A0A8T1SUW2_CHESE</name>